<dbReference type="EMBL" id="VXIS01000060">
    <property type="protein sequence ID" value="KAA8909150.1"/>
    <property type="molecule type" value="Genomic_DNA"/>
</dbReference>
<name>A0A5J5F026_9PEZI</name>
<keyword evidence="2" id="KW-1185">Reference proteome</keyword>
<dbReference type="InParanoid" id="A0A5J5F026"/>
<evidence type="ECO:0000313" key="2">
    <source>
        <dbReference type="Proteomes" id="UP000326924"/>
    </source>
</evidence>
<sequence length="75" mass="8785">MAEVEAEYEDERLVRPREEKTRRWADIYHYAYSAALTDIVGQVELLERLTKRIVGEMALDMPDWNASRVSGFSSY</sequence>
<dbReference type="AlphaFoldDB" id="A0A5J5F026"/>
<organism evidence="1 2">
    <name type="scientific">Sphaerosporella brunnea</name>
    <dbReference type="NCBI Taxonomy" id="1250544"/>
    <lineage>
        <taxon>Eukaryota</taxon>
        <taxon>Fungi</taxon>
        <taxon>Dikarya</taxon>
        <taxon>Ascomycota</taxon>
        <taxon>Pezizomycotina</taxon>
        <taxon>Pezizomycetes</taxon>
        <taxon>Pezizales</taxon>
        <taxon>Pyronemataceae</taxon>
        <taxon>Sphaerosporella</taxon>
    </lineage>
</organism>
<protein>
    <submittedName>
        <fullName evidence="1">Uncharacterized protein</fullName>
    </submittedName>
</protein>
<reference evidence="1 2" key="1">
    <citation type="submission" date="2019-09" db="EMBL/GenBank/DDBJ databases">
        <title>Draft genome of the ectomycorrhizal ascomycete Sphaerosporella brunnea.</title>
        <authorList>
            <consortium name="DOE Joint Genome Institute"/>
            <person name="Benucci G.M."/>
            <person name="Marozzi G."/>
            <person name="Antonielli L."/>
            <person name="Sanchez S."/>
            <person name="Marco P."/>
            <person name="Wang X."/>
            <person name="Falini L.B."/>
            <person name="Barry K."/>
            <person name="Haridas S."/>
            <person name="Lipzen A."/>
            <person name="Labutti K."/>
            <person name="Grigoriev I.V."/>
            <person name="Murat C."/>
            <person name="Martin F."/>
            <person name="Albertini E."/>
            <person name="Donnini D."/>
            <person name="Bonito G."/>
        </authorList>
    </citation>
    <scope>NUCLEOTIDE SEQUENCE [LARGE SCALE GENOMIC DNA]</scope>
    <source>
        <strain evidence="1 2">Sb_GMNB300</strain>
    </source>
</reference>
<gene>
    <name evidence="1" type="ORF">FN846DRAFT_627487</name>
</gene>
<evidence type="ECO:0000313" key="1">
    <source>
        <dbReference type="EMBL" id="KAA8909150.1"/>
    </source>
</evidence>
<dbReference type="Proteomes" id="UP000326924">
    <property type="component" value="Unassembled WGS sequence"/>
</dbReference>
<comment type="caution">
    <text evidence="1">The sequence shown here is derived from an EMBL/GenBank/DDBJ whole genome shotgun (WGS) entry which is preliminary data.</text>
</comment>
<accession>A0A5J5F026</accession>
<proteinExistence type="predicted"/>
<dbReference type="OrthoDB" id="1924968at2759"/>